<dbReference type="SUPFAM" id="SSF48452">
    <property type="entry name" value="TPR-like"/>
    <property type="match status" value="1"/>
</dbReference>
<keyword evidence="2" id="KW-0808">Transferase</keyword>
<feature type="domain" description="SET" evidence="8">
    <location>
        <begin position="221"/>
        <end position="492"/>
    </location>
</feature>
<keyword evidence="6" id="KW-0862">Zinc</keyword>
<evidence type="ECO:0000259" key="9">
    <source>
        <dbReference type="PROSITE" id="PS50865"/>
    </source>
</evidence>
<dbReference type="PROSITE" id="PS50280">
    <property type="entry name" value="SET"/>
    <property type="match status" value="1"/>
</dbReference>
<dbReference type="Pfam" id="PF00856">
    <property type="entry name" value="SET"/>
    <property type="match status" value="1"/>
</dbReference>
<evidence type="ECO:0000256" key="1">
    <source>
        <dbReference type="ARBA" id="ARBA00022603"/>
    </source>
</evidence>
<dbReference type="InterPro" id="IPR046341">
    <property type="entry name" value="SET_dom_sf"/>
</dbReference>
<sequence>MDDLCDLLDLFIMEFIISPRLALYNYSAQMDDEEKIKVALRHLSTCGKHVDNQKNGKSKFRALAYIEEGNKKFESLFREDLLEIYTKAAMYAEIGSNELARAYGNRSAHLYTSGLYEDALIDIERALAIGYNDDTKTKLYVRRAKCLFVLKKEMSPEIEEALSDARKWLDKMKEADKKYMTKILDKFPEGLLNKTPFKKYDYNALLPEPPQDNPKIPGASGAIELKYSDQFGRHVVATRDINAGETIIVHRSYATVIDSKFSHKYCWNCCKRAWSGVPCHKCVEVIYCNETCRDKAWSEHHEIECKVMSVITRENVDLYDLLALRLTVKAYKEAGSLKKLQKKIRKIDDTKDPILKCFTNNRFDHTKYESVYSLSRHRVSGFTTALKASTILQSLAASTNIFGEKILDYKQLLYNEEATFIGRLILVNLEISLMNAAKLNVDDNAGYALDPLWSLFNHSCDPETINFTSGNITTLTAFQRLERGQQVCINYGRAFYYANVLDRRVLHRSFNFVCECIACNNCWGPDSLLHFTHCEVYTPAALMKQLGLSPIFGKFKKLTDMTNVNDDTKVVLIPDLFRVLDFYHRVYGYPTVEIIKIKKILGNMFSALLYKY</sequence>
<comment type="caution">
    <text evidence="10">The sequence shown here is derived from an EMBL/GenBank/DDBJ whole genome shotgun (WGS) entry which is preliminary data.</text>
</comment>
<accession>A0AA39FPT9</accession>
<dbReference type="GO" id="GO:0005634">
    <property type="term" value="C:nucleus"/>
    <property type="evidence" value="ECO:0007669"/>
    <property type="project" value="TreeGrafter"/>
</dbReference>
<dbReference type="AlphaFoldDB" id="A0AA39FPT9"/>
<dbReference type="Gene3D" id="6.10.140.2220">
    <property type="match status" value="1"/>
</dbReference>
<dbReference type="Gene3D" id="2.170.270.10">
    <property type="entry name" value="SET domain"/>
    <property type="match status" value="1"/>
</dbReference>
<dbReference type="GO" id="GO:0005737">
    <property type="term" value="C:cytoplasm"/>
    <property type="evidence" value="ECO:0007669"/>
    <property type="project" value="TreeGrafter"/>
</dbReference>
<dbReference type="GO" id="GO:0008170">
    <property type="term" value="F:N-methyltransferase activity"/>
    <property type="evidence" value="ECO:0007669"/>
    <property type="project" value="UniProtKB-ARBA"/>
</dbReference>
<dbReference type="PROSITE" id="PS50865">
    <property type="entry name" value="ZF_MYND_2"/>
    <property type="match status" value="1"/>
</dbReference>
<reference evidence="10" key="1">
    <citation type="journal article" date="2023" name="bioRxiv">
        <title>Scaffold-level genome assemblies of two parasitoid biocontrol wasps reveal the parthenogenesis mechanism and an associated novel virus.</title>
        <authorList>
            <person name="Inwood S."/>
            <person name="Skelly J."/>
            <person name="Guhlin J."/>
            <person name="Harrop T."/>
            <person name="Goldson S."/>
            <person name="Dearden P."/>
        </authorList>
    </citation>
    <scope>NUCLEOTIDE SEQUENCE</scope>
    <source>
        <strain evidence="10">Irish</strain>
        <tissue evidence="10">Whole body</tissue>
    </source>
</reference>
<dbReference type="PANTHER" id="PTHR46165">
    <property type="entry name" value="SET AND MYND DOMAIN-CONTAINING PROTEIN 4"/>
    <property type="match status" value="1"/>
</dbReference>
<dbReference type="Gene3D" id="1.25.40.10">
    <property type="entry name" value="Tetratricopeptide repeat domain"/>
    <property type="match status" value="1"/>
</dbReference>
<dbReference type="InterPro" id="IPR011990">
    <property type="entry name" value="TPR-like_helical_dom_sf"/>
</dbReference>
<dbReference type="Proteomes" id="UP001168990">
    <property type="component" value="Unassembled WGS sequence"/>
</dbReference>
<dbReference type="GO" id="GO:0008757">
    <property type="term" value="F:S-adenosylmethionine-dependent methyltransferase activity"/>
    <property type="evidence" value="ECO:0007669"/>
    <property type="project" value="UniProtKB-ARBA"/>
</dbReference>
<evidence type="ECO:0000256" key="2">
    <source>
        <dbReference type="ARBA" id="ARBA00022679"/>
    </source>
</evidence>
<proteinExistence type="predicted"/>
<reference evidence="10" key="2">
    <citation type="submission" date="2023-03" db="EMBL/GenBank/DDBJ databases">
        <authorList>
            <person name="Inwood S.N."/>
            <person name="Skelly J.G."/>
            <person name="Guhlin J."/>
            <person name="Harrop T.W.R."/>
            <person name="Goldson S.G."/>
            <person name="Dearden P.K."/>
        </authorList>
    </citation>
    <scope>NUCLEOTIDE SEQUENCE</scope>
    <source>
        <strain evidence="10">Irish</strain>
        <tissue evidence="10">Whole body</tissue>
    </source>
</reference>
<evidence type="ECO:0000256" key="5">
    <source>
        <dbReference type="ARBA" id="ARBA00022771"/>
    </source>
</evidence>
<dbReference type="InterPro" id="IPR001214">
    <property type="entry name" value="SET_dom"/>
</dbReference>
<dbReference type="EMBL" id="JAQQBS010000002">
    <property type="protein sequence ID" value="KAK0173179.1"/>
    <property type="molecule type" value="Genomic_DNA"/>
</dbReference>
<dbReference type="InterPro" id="IPR052097">
    <property type="entry name" value="SET-MYND_domain_protein"/>
</dbReference>
<dbReference type="GO" id="GO:0008270">
    <property type="term" value="F:zinc ion binding"/>
    <property type="evidence" value="ECO:0007669"/>
    <property type="project" value="UniProtKB-KW"/>
</dbReference>
<protein>
    <recommendedName>
        <fullName evidence="12">SET and MYND domain-containing protein 4</fullName>
    </recommendedName>
</protein>
<evidence type="ECO:0000256" key="4">
    <source>
        <dbReference type="ARBA" id="ARBA00022723"/>
    </source>
</evidence>
<gene>
    <name evidence="10" type="ORF">PV328_006416</name>
</gene>
<name>A0AA39FPT9_9HYME</name>
<feature type="domain" description="MYND-type" evidence="9">
    <location>
        <begin position="266"/>
        <end position="305"/>
    </location>
</feature>
<keyword evidence="4" id="KW-0479">Metal-binding</keyword>
<evidence type="ECO:0000256" key="7">
    <source>
        <dbReference type="PROSITE-ProRule" id="PRU00134"/>
    </source>
</evidence>
<keyword evidence="1" id="KW-0489">Methyltransferase</keyword>
<evidence type="ECO:0000313" key="11">
    <source>
        <dbReference type="Proteomes" id="UP001168990"/>
    </source>
</evidence>
<dbReference type="PANTHER" id="PTHR46165:SF2">
    <property type="entry name" value="SET AND MYND DOMAIN-CONTAINING PROTEIN 4"/>
    <property type="match status" value="1"/>
</dbReference>
<evidence type="ECO:0000259" key="8">
    <source>
        <dbReference type="PROSITE" id="PS50280"/>
    </source>
</evidence>
<evidence type="ECO:0000256" key="3">
    <source>
        <dbReference type="ARBA" id="ARBA00022691"/>
    </source>
</evidence>
<evidence type="ECO:0000313" key="10">
    <source>
        <dbReference type="EMBL" id="KAK0173179.1"/>
    </source>
</evidence>
<keyword evidence="11" id="KW-1185">Reference proteome</keyword>
<evidence type="ECO:0000256" key="6">
    <source>
        <dbReference type="ARBA" id="ARBA00022833"/>
    </source>
</evidence>
<dbReference type="GO" id="GO:0042826">
    <property type="term" value="F:histone deacetylase binding"/>
    <property type="evidence" value="ECO:0007669"/>
    <property type="project" value="TreeGrafter"/>
</dbReference>
<evidence type="ECO:0008006" key="12">
    <source>
        <dbReference type="Google" id="ProtNLM"/>
    </source>
</evidence>
<dbReference type="Gene3D" id="1.10.220.160">
    <property type="match status" value="1"/>
</dbReference>
<organism evidence="10 11">
    <name type="scientific">Microctonus aethiopoides</name>
    <dbReference type="NCBI Taxonomy" id="144406"/>
    <lineage>
        <taxon>Eukaryota</taxon>
        <taxon>Metazoa</taxon>
        <taxon>Ecdysozoa</taxon>
        <taxon>Arthropoda</taxon>
        <taxon>Hexapoda</taxon>
        <taxon>Insecta</taxon>
        <taxon>Pterygota</taxon>
        <taxon>Neoptera</taxon>
        <taxon>Endopterygota</taxon>
        <taxon>Hymenoptera</taxon>
        <taxon>Apocrita</taxon>
        <taxon>Ichneumonoidea</taxon>
        <taxon>Braconidae</taxon>
        <taxon>Euphorinae</taxon>
        <taxon>Microctonus</taxon>
    </lineage>
</organism>
<dbReference type="GO" id="GO:0008276">
    <property type="term" value="F:protein methyltransferase activity"/>
    <property type="evidence" value="ECO:0007669"/>
    <property type="project" value="UniProtKB-ARBA"/>
</dbReference>
<dbReference type="SUPFAM" id="SSF82199">
    <property type="entry name" value="SET domain"/>
    <property type="match status" value="1"/>
</dbReference>
<dbReference type="SUPFAM" id="SSF144232">
    <property type="entry name" value="HIT/MYND zinc finger-like"/>
    <property type="match status" value="1"/>
</dbReference>
<dbReference type="InterPro" id="IPR002893">
    <property type="entry name" value="Znf_MYND"/>
</dbReference>
<dbReference type="GO" id="GO:0032259">
    <property type="term" value="P:methylation"/>
    <property type="evidence" value="ECO:0007669"/>
    <property type="project" value="UniProtKB-KW"/>
</dbReference>
<keyword evidence="5 7" id="KW-0863">Zinc-finger</keyword>
<keyword evidence="3" id="KW-0949">S-adenosyl-L-methionine</keyword>